<dbReference type="SUPFAM" id="SSF55331">
    <property type="entry name" value="Tautomerase/MIF"/>
    <property type="match status" value="1"/>
</dbReference>
<evidence type="ECO:0000256" key="6">
    <source>
        <dbReference type="ARBA" id="ARBA00036735"/>
    </source>
</evidence>
<dbReference type="GO" id="GO:0050178">
    <property type="term" value="F:phenylpyruvate tautomerase activity"/>
    <property type="evidence" value="ECO:0007669"/>
    <property type="project" value="UniProtKB-EC"/>
</dbReference>
<evidence type="ECO:0000256" key="4">
    <source>
        <dbReference type="ARBA" id="ARBA00022525"/>
    </source>
</evidence>
<dbReference type="EC" id="5.3.2.1" evidence="9"/>
<feature type="non-terminal residue" evidence="14">
    <location>
        <position position="1"/>
    </location>
</feature>
<dbReference type="EC" id="5.3.3.12" evidence="8"/>
<evidence type="ECO:0000313" key="15">
    <source>
        <dbReference type="Proteomes" id="UP001302812"/>
    </source>
</evidence>
<keyword evidence="5" id="KW-0413">Isomerase</keyword>
<dbReference type="InterPro" id="IPR001398">
    <property type="entry name" value="Macrophage_inhib_fac"/>
</dbReference>
<dbReference type="RefSeq" id="XP_064672943.1">
    <property type="nucleotide sequence ID" value="XM_064810605.1"/>
</dbReference>
<comment type="catalytic activity">
    <reaction evidence="7">
        <text>L-dopachrome = 5,6-dihydroxyindole-2-carboxylate</text>
        <dbReference type="Rhea" id="RHEA:13041"/>
        <dbReference type="ChEBI" id="CHEBI:16875"/>
        <dbReference type="ChEBI" id="CHEBI:57509"/>
        <dbReference type="EC" id="5.3.3.12"/>
    </reaction>
</comment>
<reference evidence="14" key="1">
    <citation type="journal article" date="2023" name="Mol. Phylogenet. Evol.">
        <title>Genome-scale phylogeny and comparative genomics of the fungal order Sordariales.</title>
        <authorList>
            <person name="Hensen N."/>
            <person name="Bonometti L."/>
            <person name="Westerberg I."/>
            <person name="Brannstrom I.O."/>
            <person name="Guillou S."/>
            <person name="Cros-Aarteil S."/>
            <person name="Calhoun S."/>
            <person name="Haridas S."/>
            <person name="Kuo A."/>
            <person name="Mondo S."/>
            <person name="Pangilinan J."/>
            <person name="Riley R."/>
            <person name="LaButti K."/>
            <person name="Andreopoulos B."/>
            <person name="Lipzen A."/>
            <person name="Chen C."/>
            <person name="Yan M."/>
            <person name="Daum C."/>
            <person name="Ng V."/>
            <person name="Clum A."/>
            <person name="Steindorff A."/>
            <person name="Ohm R.A."/>
            <person name="Martin F."/>
            <person name="Silar P."/>
            <person name="Natvig D.O."/>
            <person name="Lalanne C."/>
            <person name="Gautier V."/>
            <person name="Ament-Velasquez S.L."/>
            <person name="Kruys A."/>
            <person name="Hutchinson M.I."/>
            <person name="Powell A.J."/>
            <person name="Barry K."/>
            <person name="Miller A.N."/>
            <person name="Grigoriev I.V."/>
            <person name="Debuchy R."/>
            <person name="Gladieux P."/>
            <person name="Hiltunen Thoren M."/>
            <person name="Johannesson H."/>
        </authorList>
    </citation>
    <scope>NUCLEOTIDE SEQUENCE</scope>
    <source>
        <strain evidence="14">CBS 508.74</strain>
    </source>
</reference>
<organism evidence="14 15">
    <name type="scientific">Canariomyces notabilis</name>
    <dbReference type="NCBI Taxonomy" id="2074819"/>
    <lineage>
        <taxon>Eukaryota</taxon>
        <taxon>Fungi</taxon>
        <taxon>Dikarya</taxon>
        <taxon>Ascomycota</taxon>
        <taxon>Pezizomycotina</taxon>
        <taxon>Sordariomycetes</taxon>
        <taxon>Sordariomycetidae</taxon>
        <taxon>Sordariales</taxon>
        <taxon>Chaetomiaceae</taxon>
        <taxon>Canariomyces</taxon>
    </lineage>
</organism>
<dbReference type="AlphaFoldDB" id="A0AAN6YVT3"/>
<dbReference type="GO" id="GO:0005576">
    <property type="term" value="C:extracellular region"/>
    <property type="evidence" value="ECO:0007669"/>
    <property type="project" value="UniProtKB-SubCell"/>
</dbReference>
<protein>
    <recommendedName>
        <fullName evidence="12">L-dopachrome isomerase</fullName>
        <ecNumber evidence="9">5.3.2.1</ecNumber>
        <ecNumber evidence="8">5.3.3.12</ecNumber>
    </recommendedName>
    <alternativeName>
        <fullName evidence="10">L-dopachrome tautomerase</fullName>
    </alternativeName>
    <alternativeName>
        <fullName evidence="11">Phenylpyruvate tautomerase</fullName>
    </alternativeName>
</protein>
<sequence length="269" mass="29517">KAPSKPKLAKKRSNLGFFEEAFLGDQSSWARERVHGDAIVMAELKTNVIISDEYTFITGLSYHLSARYQRPISSIVITLQHGACMFFAGSFEAAYVMSIFALPSQLLPTTNKRNAALIQDYMLEALGVRPARGFLRFVPTQEEHLACNGKTAAGEIEELEKGSRHESRQDRRASSPVSHQGHDKTGSGSRVFNILRPLPGIGIPTPDLTPPGSAGEGLSTMPVRPSFGLGTEGDPMQDEDMETSLPQHQNQTRQRKKSFVASIFSRSGN</sequence>
<proteinExistence type="inferred from homology"/>
<name>A0AAN6YVT3_9PEZI</name>
<evidence type="ECO:0000313" key="14">
    <source>
        <dbReference type="EMBL" id="KAK4115373.1"/>
    </source>
</evidence>
<dbReference type="Pfam" id="PF01187">
    <property type="entry name" value="MIF"/>
    <property type="match status" value="1"/>
</dbReference>
<evidence type="ECO:0000256" key="3">
    <source>
        <dbReference type="ARBA" id="ARBA00022514"/>
    </source>
</evidence>
<evidence type="ECO:0000256" key="9">
    <source>
        <dbReference type="ARBA" id="ARBA00039086"/>
    </source>
</evidence>
<dbReference type="Gene3D" id="3.30.429.10">
    <property type="entry name" value="Macrophage Migration Inhibitory Factor"/>
    <property type="match status" value="1"/>
</dbReference>
<evidence type="ECO:0000256" key="10">
    <source>
        <dbReference type="ARBA" id="ARBA00041631"/>
    </source>
</evidence>
<accession>A0AAN6YVT3</accession>
<dbReference type="PANTHER" id="PTHR11954:SF6">
    <property type="entry name" value="MACROPHAGE MIGRATION INHIBITORY FACTOR"/>
    <property type="match status" value="1"/>
</dbReference>
<dbReference type="GO" id="GO:0004167">
    <property type="term" value="F:dopachrome isomerase activity"/>
    <property type="evidence" value="ECO:0007669"/>
    <property type="project" value="UniProtKB-EC"/>
</dbReference>
<feature type="compositionally biased region" description="Basic and acidic residues" evidence="13">
    <location>
        <begin position="159"/>
        <end position="173"/>
    </location>
</feature>
<keyword evidence="4" id="KW-0964">Secreted</keyword>
<keyword evidence="3" id="KW-0202">Cytokine</keyword>
<comment type="subcellular location">
    <subcellularLocation>
        <location evidence="1">Secreted</location>
    </subcellularLocation>
</comment>
<reference evidence="14" key="2">
    <citation type="submission" date="2023-05" db="EMBL/GenBank/DDBJ databases">
        <authorList>
            <consortium name="Lawrence Berkeley National Laboratory"/>
            <person name="Steindorff A."/>
            <person name="Hensen N."/>
            <person name="Bonometti L."/>
            <person name="Westerberg I."/>
            <person name="Brannstrom I.O."/>
            <person name="Guillou S."/>
            <person name="Cros-Aarteil S."/>
            <person name="Calhoun S."/>
            <person name="Haridas S."/>
            <person name="Kuo A."/>
            <person name="Mondo S."/>
            <person name="Pangilinan J."/>
            <person name="Riley R."/>
            <person name="Labutti K."/>
            <person name="Andreopoulos B."/>
            <person name="Lipzen A."/>
            <person name="Chen C."/>
            <person name="Yanf M."/>
            <person name="Daum C."/>
            <person name="Ng V."/>
            <person name="Clum A."/>
            <person name="Ohm R."/>
            <person name="Martin F."/>
            <person name="Silar P."/>
            <person name="Natvig D."/>
            <person name="Lalanne C."/>
            <person name="Gautier V."/>
            <person name="Ament-Velasquez S.L."/>
            <person name="Kruys A."/>
            <person name="Hutchinson M.I."/>
            <person name="Powell A.J."/>
            <person name="Barry K."/>
            <person name="Miller A.N."/>
            <person name="Grigoriev I.V."/>
            <person name="Debuchy R."/>
            <person name="Gladieux P."/>
            <person name="Thoren M.H."/>
            <person name="Johannesson H."/>
        </authorList>
    </citation>
    <scope>NUCLEOTIDE SEQUENCE</scope>
    <source>
        <strain evidence="14">CBS 508.74</strain>
    </source>
</reference>
<dbReference type="InterPro" id="IPR014347">
    <property type="entry name" value="Tautomerase/MIF_sf"/>
</dbReference>
<evidence type="ECO:0000256" key="12">
    <source>
        <dbReference type="ARBA" id="ARBA00042730"/>
    </source>
</evidence>
<evidence type="ECO:0000256" key="7">
    <source>
        <dbReference type="ARBA" id="ARBA00036823"/>
    </source>
</evidence>
<comment type="similarity">
    <text evidence="2">Belongs to the MIF family.</text>
</comment>
<comment type="catalytic activity">
    <reaction evidence="6">
        <text>3-phenylpyruvate = enol-phenylpyruvate</text>
        <dbReference type="Rhea" id="RHEA:17097"/>
        <dbReference type="ChEBI" id="CHEBI:16815"/>
        <dbReference type="ChEBI" id="CHEBI:18005"/>
        <dbReference type="EC" id="5.3.2.1"/>
    </reaction>
</comment>
<keyword evidence="15" id="KW-1185">Reference proteome</keyword>
<comment type="caution">
    <text evidence="14">The sequence shown here is derived from an EMBL/GenBank/DDBJ whole genome shotgun (WGS) entry which is preliminary data.</text>
</comment>
<evidence type="ECO:0000256" key="13">
    <source>
        <dbReference type="SAM" id="MobiDB-lite"/>
    </source>
</evidence>
<evidence type="ECO:0000256" key="1">
    <source>
        <dbReference type="ARBA" id="ARBA00004613"/>
    </source>
</evidence>
<gene>
    <name evidence="14" type="ORF">N656DRAFT_684182</name>
</gene>
<evidence type="ECO:0000256" key="5">
    <source>
        <dbReference type="ARBA" id="ARBA00023235"/>
    </source>
</evidence>
<evidence type="ECO:0000256" key="11">
    <source>
        <dbReference type="ARBA" id="ARBA00041912"/>
    </source>
</evidence>
<evidence type="ECO:0000256" key="2">
    <source>
        <dbReference type="ARBA" id="ARBA00005851"/>
    </source>
</evidence>
<dbReference type="PANTHER" id="PTHR11954">
    <property type="entry name" value="D-DOPACHROME DECARBOXYLASE"/>
    <property type="match status" value="1"/>
</dbReference>
<feature type="non-terminal residue" evidence="14">
    <location>
        <position position="269"/>
    </location>
</feature>
<dbReference type="EMBL" id="MU853335">
    <property type="protein sequence ID" value="KAK4115373.1"/>
    <property type="molecule type" value="Genomic_DNA"/>
</dbReference>
<dbReference type="Proteomes" id="UP001302812">
    <property type="component" value="Unassembled WGS sequence"/>
</dbReference>
<feature type="region of interest" description="Disordered" evidence="13">
    <location>
        <begin position="148"/>
        <end position="269"/>
    </location>
</feature>
<evidence type="ECO:0000256" key="8">
    <source>
        <dbReference type="ARBA" id="ARBA00038932"/>
    </source>
</evidence>
<dbReference type="GeneID" id="89934730"/>